<evidence type="ECO:0000256" key="4">
    <source>
        <dbReference type="ARBA" id="ARBA00022692"/>
    </source>
</evidence>
<protein>
    <recommendedName>
        <fullName evidence="11">Peptidase M50 domain-containing protein</fullName>
    </recommendedName>
</protein>
<sequence length="88" mass="9819">MFELMNWLIIIPVLAFLIFVHELGHFLTAKLFKIKVLEFGFGFPPRIVGFTYKGTIYSINMIPVGGFVKMAGEKDFEGPGSFSSANAL</sequence>
<evidence type="ECO:0000256" key="6">
    <source>
        <dbReference type="ARBA" id="ARBA00022833"/>
    </source>
</evidence>
<dbReference type="Pfam" id="PF02163">
    <property type="entry name" value="Peptidase_M50"/>
    <property type="match status" value="1"/>
</dbReference>
<dbReference type="InterPro" id="IPR008915">
    <property type="entry name" value="Peptidase_M50"/>
</dbReference>
<evidence type="ECO:0000313" key="12">
    <source>
        <dbReference type="EMBL" id="SVE00938.1"/>
    </source>
</evidence>
<evidence type="ECO:0000256" key="3">
    <source>
        <dbReference type="ARBA" id="ARBA00022670"/>
    </source>
</evidence>
<dbReference type="GO" id="GO:0016020">
    <property type="term" value="C:membrane"/>
    <property type="evidence" value="ECO:0007669"/>
    <property type="project" value="UniProtKB-SubCell"/>
</dbReference>
<name>A0A383A1X5_9ZZZZ</name>
<evidence type="ECO:0000256" key="8">
    <source>
        <dbReference type="ARBA" id="ARBA00023049"/>
    </source>
</evidence>
<keyword evidence="3" id="KW-0645">Protease</keyword>
<reference evidence="12" key="1">
    <citation type="submission" date="2018-05" db="EMBL/GenBank/DDBJ databases">
        <authorList>
            <person name="Lanie J.A."/>
            <person name="Ng W.-L."/>
            <person name="Kazmierczak K.M."/>
            <person name="Andrzejewski T.M."/>
            <person name="Davidsen T.M."/>
            <person name="Wayne K.J."/>
            <person name="Tettelin H."/>
            <person name="Glass J.I."/>
            <person name="Rusch D."/>
            <person name="Podicherti R."/>
            <person name="Tsui H.-C.T."/>
            <person name="Winkler M.E."/>
        </authorList>
    </citation>
    <scope>NUCLEOTIDE SEQUENCE</scope>
</reference>
<evidence type="ECO:0000256" key="1">
    <source>
        <dbReference type="ARBA" id="ARBA00001947"/>
    </source>
</evidence>
<dbReference type="GO" id="GO:0006508">
    <property type="term" value="P:proteolysis"/>
    <property type="evidence" value="ECO:0007669"/>
    <property type="project" value="UniProtKB-KW"/>
</dbReference>
<dbReference type="AlphaFoldDB" id="A0A383A1X5"/>
<evidence type="ECO:0000256" key="5">
    <source>
        <dbReference type="ARBA" id="ARBA00022801"/>
    </source>
</evidence>
<keyword evidence="9 10" id="KW-0472">Membrane</keyword>
<comment type="subcellular location">
    <subcellularLocation>
        <location evidence="2">Membrane</location>
        <topology evidence="2">Multi-pass membrane protein</topology>
    </subcellularLocation>
</comment>
<evidence type="ECO:0000256" key="2">
    <source>
        <dbReference type="ARBA" id="ARBA00004141"/>
    </source>
</evidence>
<organism evidence="12">
    <name type="scientific">marine metagenome</name>
    <dbReference type="NCBI Taxonomy" id="408172"/>
    <lineage>
        <taxon>unclassified sequences</taxon>
        <taxon>metagenomes</taxon>
        <taxon>ecological metagenomes</taxon>
    </lineage>
</organism>
<dbReference type="GO" id="GO:0004222">
    <property type="term" value="F:metalloendopeptidase activity"/>
    <property type="evidence" value="ECO:0007669"/>
    <property type="project" value="InterPro"/>
</dbReference>
<keyword evidence="6" id="KW-0862">Zinc</keyword>
<keyword evidence="8" id="KW-0482">Metalloprotease</keyword>
<evidence type="ECO:0000256" key="9">
    <source>
        <dbReference type="ARBA" id="ARBA00023136"/>
    </source>
</evidence>
<evidence type="ECO:0000256" key="10">
    <source>
        <dbReference type="SAM" id="Phobius"/>
    </source>
</evidence>
<dbReference type="PANTHER" id="PTHR42837:SF2">
    <property type="entry name" value="MEMBRANE METALLOPROTEASE ARASP2, CHLOROPLASTIC-RELATED"/>
    <property type="match status" value="1"/>
</dbReference>
<proteinExistence type="predicted"/>
<accession>A0A383A1X5</accession>
<feature type="domain" description="Peptidase M50" evidence="11">
    <location>
        <begin position="11"/>
        <end position="75"/>
    </location>
</feature>
<keyword evidence="5" id="KW-0378">Hydrolase</keyword>
<evidence type="ECO:0000259" key="11">
    <source>
        <dbReference type="Pfam" id="PF02163"/>
    </source>
</evidence>
<feature type="transmembrane region" description="Helical" evidence="10">
    <location>
        <begin position="6"/>
        <end position="27"/>
    </location>
</feature>
<dbReference type="PANTHER" id="PTHR42837">
    <property type="entry name" value="REGULATOR OF SIGMA-E PROTEASE RSEP"/>
    <property type="match status" value="1"/>
</dbReference>
<evidence type="ECO:0000256" key="7">
    <source>
        <dbReference type="ARBA" id="ARBA00022989"/>
    </source>
</evidence>
<keyword evidence="7 10" id="KW-1133">Transmembrane helix</keyword>
<keyword evidence="4 10" id="KW-0812">Transmembrane</keyword>
<feature type="non-terminal residue" evidence="12">
    <location>
        <position position="88"/>
    </location>
</feature>
<dbReference type="EMBL" id="UINC01187949">
    <property type="protein sequence ID" value="SVE00938.1"/>
    <property type="molecule type" value="Genomic_DNA"/>
</dbReference>
<gene>
    <name evidence="12" type="ORF">METZ01_LOCUS453792</name>
</gene>
<dbReference type="InterPro" id="IPR004387">
    <property type="entry name" value="Pept_M50_Zn"/>
</dbReference>
<comment type="cofactor">
    <cofactor evidence="1">
        <name>Zn(2+)</name>
        <dbReference type="ChEBI" id="CHEBI:29105"/>
    </cofactor>
</comment>